<sequence length="314" mass="34731">MVQPRTFTFNSGFLLSIFSGLYVLKWSRVSGFSSHFSTLRDSNIRISTKLFADREIDDENEHPLGSQSFLSHVMLKVPSVDRTVAYWIEKGGTVRVQTEKPGSSNGSTELKSAMLELGALNNDKDKSPCFALELIATNNENWKLGNEISYIGVSMLLQFQNNLLGAIKGDKPESQGDEPNGIPVESSASAPGDLLSRFALQSQNLEECEDFYTKVLGMEVKGKDDKMMCLRYDNDVFKAGVPTTLIFDVTEETIESGNCFDHLAIVTKASIPDLYAQSQNDSKLKIFMKPTTMFGKDVMGLIDPNGYKVVVASM</sequence>
<keyword evidence="4" id="KW-1185">Reference proteome</keyword>
<keyword evidence="2" id="KW-1133">Transmembrane helix</keyword>
<dbReference type="SUPFAM" id="SSF54593">
    <property type="entry name" value="Glyoxalase/Bleomycin resistance protein/Dihydroxybiphenyl dioxygenase"/>
    <property type="match status" value="1"/>
</dbReference>
<proteinExistence type="predicted"/>
<feature type="transmembrane region" description="Helical" evidence="2">
    <location>
        <begin position="6"/>
        <end position="24"/>
    </location>
</feature>
<keyword evidence="2" id="KW-0472">Membrane</keyword>
<dbReference type="Gene3D" id="3.10.180.10">
    <property type="entry name" value="2,3-Dihydroxybiphenyl 1,2-Dioxygenase, domain 1"/>
    <property type="match status" value="1"/>
</dbReference>
<keyword evidence="2" id="KW-0812">Transmembrane</keyword>
<reference evidence="3" key="1">
    <citation type="submission" date="2023-08" db="EMBL/GenBank/DDBJ databases">
        <authorList>
            <person name="Audoor S."/>
            <person name="Bilcke G."/>
        </authorList>
    </citation>
    <scope>NUCLEOTIDE SEQUENCE</scope>
</reference>
<comment type="caution">
    <text evidence="3">The sequence shown here is derived from an EMBL/GenBank/DDBJ whole genome shotgun (WGS) entry which is preliminary data.</text>
</comment>
<protein>
    <recommendedName>
        <fullName evidence="5">VOC domain-containing protein</fullName>
    </recommendedName>
</protein>
<dbReference type="EMBL" id="CAKOGP040000113">
    <property type="protein sequence ID" value="CAJ1930635.1"/>
    <property type="molecule type" value="Genomic_DNA"/>
</dbReference>
<dbReference type="InterPro" id="IPR029068">
    <property type="entry name" value="Glyas_Bleomycin-R_OHBP_Dase"/>
</dbReference>
<name>A0AAD2CE23_9STRA</name>
<gene>
    <name evidence="3" type="ORF">CYCCA115_LOCUS2011</name>
</gene>
<dbReference type="AlphaFoldDB" id="A0AAD2CE23"/>
<evidence type="ECO:0008006" key="5">
    <source>
        <dbReference type="Google" id="ProtNLM"/>
    </source>
</evidence>
<dbReference type="Proteomes" id="UP001295423">
    <property type="component" value="Unassembled WGS sequence"/>
</dbReference>
<evidence type="ECO:0000313" key="4">
    <source>
        <dbReference type="Proteomes" id="UP001295423"/>
    </source>
</evidence>
<accession>A0AAD2CE23</accession>
<organism evidence="3 4">
    <name type="scientific">Cylindrotheca closterium</name>
    <dbReference type="NCBI Taxonomy" id="2856"/>
    <lineage>
        <taxon>Eukaryota</taxon>
        <taxon>Sar</taxon>
        <taxon>Stramenopiles</taxon>
        <taxon>Ochrophyta</taxon>
        <taxon>Bacillariophyta</taxon>
        <taxon>Bacillariophyceae</taxon>
        <taxon>Bacillariophycidae</taxon>
        <taxon>Bacillariales</taxon>
        <taxon>Bacillariaceae</taxon>
        <taxon>Cylindrotheca</taxon>
    </lineage>
</organism>
<evidence type="ECO:0000256" key="2">
    <source>
        <dbReference type="SAM" id="Phobius"/>
    </source>
</evidence>
<feature type="region of interest" description="Disordered" evidence="1">
    <location>
        <begin position="168"/>
        <end position="188"/>
    </location>
</feature>
<evidence type="ECO:0000256" key="1">
    <source>
        <dbReference type="SAM" id="MobiDB-lite"/>
    </source>
</evidence>
<evidence type="ECO:0000313" key="3">
    <source>
        <dbReference type="EMBL" id="CAJ1930635.1"/>
    </source>
</evidence>